<comment type="catalytic activity">
    <reaction evidence="13 14 15">
        <text>protoporphyrinogen IX + 3 A = protoporphyrin IX + 3 AH2</text>
        <dbReference type="Rhea" id="RHEA:62000"/>
        <dbReference type="ChEBI" id="CHEBI:13193"/>
        <dbReference type="ChEBI" id="CHEBI:17499"/>
        <dbReference type="ChEBI" id="CHEBI:57306"/>
        <dbReference type="ChEBI" id="CHEBI:57307"/>
    </reaction>
</comment>
<dbReference type="Pfam" id="PF03653">
    <property type="entry name" value="UPF0093"/>
    <property type="match status" value="1"/>
</dbReference>
<reference evidence="16 17" key="1">
    <citation type="submission" date="2019-02" db="EMBL/GenBank/DDBJ databases">
        <title>Halieaceae_genomes.</title>
        <authorList>
            <person name="Li S.-H."/>
        </authorList>
    </citation>
    <scope>NUCLEOTIDE SEQUENCE [LARGE SCALE GENOMIC DNA]</scope>
    <source>
        <strain evidence="16 17">JH123</strain>
    </source>
</reference>
<feature type="binding site" description="axial binding residue" evidence="14">
    <location>
        <position position="83"/>
    </location>
    <ligand>
        <name>heme</name>
        <dbReference type="ChEBI" id="CHEBI:30413"/>
    </ligand>
    <ligandPart>
        <name>Fe</name>
        <dbReference type="ChEBI" id="CHEBI:18248"/>
    </ligandPart>
</feature>
<evidence type="ECO:0000256" key="12">
    <source>
        <dbReference type="ARBA" id="ARBA00023136"/>
    </source>
</evidence>
<evidence type="ECO:0000256" key="8">
    <source>
        <dbReference type="ARBA" id="ARBA00022723"/>
    </source>
</evidence>
<comment type="function">
    <text evidence="14 15">Catalyzes the oxidation of protoporphyrinogen IX to protoporphyrin IX.</text>
</comment>
<feature type="binding site" description="axial binding residue" evidence="14">
    <location>
        <position position="8"/>
    </location>
    <ligand>
        <name>heme</name>
        <dbReference type="ChEBI" id="CHEBI:30413"/>
    </ligand>
    <ligandPart>
        <name>Fe</name>
        <dbReference type="ChEBI" id="CHEBI:18248"/>
    </ligandPart>
</feature>
<protein>
    <recommendedName>
        <fullName evidence="4 14">Protoporphyrinogen IX oxidase</fullName>
        <shortName evidence="14">PPO</shortName>
        <ecNumber evidence="14 15">1.3.99.-</ecNumber>
    </recommendedName>
</protein>
<dbReference type="RefSeq" id="WP_279242787.1">
    <property type="nucleotide sequence ID" value="NZ_CP036501.1"/>
</dbReference>
<evidence type="ECO:0000256" key="5">
    <source>
        <dbReference type="ARBA" id="ARBA00022475"/>
    </source>
</evidence>
<keyword evidence="10 14" id="KW-0560">Oxidoreductase</keyword>
<evidence type="ECO:0000256" key="3">
    <source>
        <dbReference type="ARBA" id="ARBA00006501"/>
    </source>
</evidence>
<evidence type="ECO:0000256" key="15">
    <source>
        <dbReference type="PIRNR" id="PIRNR004638"/>
    </source>
</evidence>
<dbReference type="HAMAP" id="MF_02239">
    <property type="entry name" value="HemJ"/>
    <property type="match status" value="1"/>
</dbReference>
<sequence length="139" mass="16201">MLWIQALHVVFVVTWFAGLFYLPRIFVYYAQAEDDTTKTTLAIMARKLYRFVTPLMMLAVALGLWRLSFALDYYLSSLWMQLKLLGVVCLLVYHVQCGRYVARINGGDNSKSHVFYRFFNEVPVLFLFAIVLLVYIRPG</sequence>
<keyword evidence="7 14" id="KW-0812">Transmembrane</keyword>
<evidence type="ECO:0000256" key="1">
    <source>
        <dbReference type="ARBA" id="ARBA00004651"/>
    </source>
</evidence>
<comment type="subunit">
    <text evidence="14">Homodimer.</text>
</comment>
<dbReference type="Proteomes" id="UP001317963">
    <property type="component" value="Chromosome"/>
</dbReference>
<feature type="transmembrane region" description="Helical" evidence="14">
    <location>
        <begin position="73"/>
        <end position="93"/>
    </location>
</feature>
<dbReference type="PANTHER" id="PTHR40255:SF1">
    <property type="entry name" value="PROTOPORPHYRINOGEN IX OXIDASE"/>
    <property type="match status" value="1"/>
</dbReference>
<keyword evidence="5 14" id="KW-1003">Cell membrane</keyword>
<comment type="subcellular location">
    <subcellularLocation>
        <location evidence="1 14">Cell membrane</location>
        <topology evidence="1 14">Multi-pass membrane protein</topology>
    </subcellularLocation>
</comment>
<keyword evidence="9 14" id="KW-1133">Transmembrane helix</keyword>
<dbReference type="EC" id="1.3.99.-" evidence="14 15"/>
<dbReference type="PIRSF" id="PIRSF004638">
    <property type="entry name" value="UCP004638"/>
    <property type="match status" value="1"/>
</dbReference>
<comment type="cofactor">
    <cofactor evidence="14 15">
        <name>heme b</name>
        <dbReference type="ChEBI" id="CHEBI:60344"/>
    </cofactor>
    <text evidence="14 15">Binds 1 heme b (iron(II)-protoporphyrin IX) group per subunit.</text>
</comment>
<keyword evidence="6 14" id="KW-0349">Heme</keyword>
<feature type="transmembrane region" description="Helical" evidence="14">
    <location>
        <begin position="48"/>
        <end position="67"/>
    </location>
</feature>
<evidence type="ECO:0000256" key="9">
    <source>
        <dbReference type="ARBA" id="ARBA00022989"/>
    </source>
</evidence>
<evidence type="ECO:0000256" key="11">
    <source>
        <dbReference type="ARBA" id="ARBA00023004"/>
    </source>
</evidence>
<proteinExistence type="inferred from homology"/>
<name>A0ABY6Q622_9GAMM</name>
<evidence type="ECO:0000256" key="13">
    <source>
        <dbReference type="ARBA" id="ARBA00048390"/>
    </source>
</evidence>
<dbReference type="InterPro" id="IPR005265">
    <property type="entry name" value="HemJ-like"/>
</dbReference>
<keyword evidence="17" id="KW-1185">Reference proteome</keyword>
<feature type="transmembrane region" description="Helical" evidence="14">
    <location>
        <begin position="114"/>
        <end position="136"/>
    </location>
</feature>
<evidence type="ECO:0000256" key="14">
    <source>
        <dbReference type="HAMAP-Rule" id="MF_02239"/>
    </source>
</evidence>
<organism evidence="16 17">
    <name type="scientific">Candidatus Paraluminiphilus aquimaris</name>
    <dbReference type="NCBI Taxonomy" id="2518994"/>
    <lineage>
        <taxon>Bacteria</taxon>
        <taxon>Pseudomonadati</taxon>
        <taxon>Pseudomonadota</taxon>
        <taxon>Gammaproteobacteria</taxon>
        <taxon>Cellvibrionales</taxon>
        <taxon>Halieaceae</taxon>
        <taxon>Candidatus Paraluminiphilus</taxon>
    </lineage>
</organism>
<feature type="transmembrane region" description="Helical" evidence="14">
    <location>
        <begin position="6"/>
        <end position="27"/>
    </location>
</feature>
<evidence type="ECO:0000256" key="2">
    <source>
        <dbReference type="ARBA" id="ARBA00005073"/>
    </source>
</evidence>
<keyword evidence="8 14" id="KW-0479">Metal-binding</keyword>
<evidence type="ECO:0000256" key="4">
    <source>
        <dbReference type="ARBA" id="ARBA00017504"/>
    </source>
</evidence>
<keyword evidence="11 14" id="KW-0408">Iron</keyword>
<evidence type="ECO:0000256" key="10">
    <source>
        <dbReference type="ARBA" id="ARBA00023002"/>
    </source>
</evidence>
<evidence type="ECO:0000313" key="17">
    <source>
        <dbReference type="Proteomes" id="UP001317963"/>
    </source>
</evidence>
<accession>A0ABY6Q622</accession>
<comment type="pathway">
    <text evidence="2 14 15">Porphyrin-containing compound metabolism; protoporphyrin-IX biosynthesis; protoporphyrin-IX from protoporphyrinogen-IX: step 1/1.</text>
</comment>
<dbReference type="EMBL" id="CP036501">
    <property type="protein sequence ID" value="UZP73985.1"/>
    <property type="molecule type" value="Genomic_DNA"/>
</dbReference>
<evidence type="ECO:0000313" key="16">
    <source>
        <dbReference type="EMBL" id="UZP73985.1"/>
    </source>
</evidence>
<evidence type="ECO:0000256" key="6">
    <source>
        <dbReference type="ARBA" id="ARBA00022617"/>
    </source>
</evidence>
<comment type="similarity">
    <text evidence="3 14 15">Belongs to the HemJ family.</text>
</comment>
<gene>
    <name evidence="16" type="ORF">E0F26_04150</name>
</gene>
<keyword evidence="12 14" id="KW-0472">Membrane</keyword>
<evidence type="ECO:0000256" key="7">
    <source>
        <dbReference type="ARBA" id="ARBA00022692"/>
    </source>
</evidence>
<dbReference type="PANTHER" id="PTHR40255">
    <property type="entry name" value="UPF0093 MEMBRANE PROTEIN SLR1790"/>
    <property type="match status" value="1"/>
</dbReference>